<dbReference type="Proteomes" id="UP001178507">
    <property type="component" value="Unassembled WGS sequence"/>
</dbReference>
<dbReference type="EMBL" id="CAUJNA010000147">
    <property type="protein sequence ID" value="CAJ1372641.1"/>
    <property type="molecule type" value="Genomic_DNA"/>
</dbReference>
<proteinExistence type="predicted"/>
<accession>A0AA36HNY0</accession>
<keyword evidence="2" id="KW-1185">Reference proteome</keyword>
<sequence>MPRVLVLLVVPEPKGGLPRCQARPSPKYFGDGDKAKYATCAFDVWGAIDSLGFASLGINAASKECVHQDTDESKTVCTAAVSGVHACFADVASFLASAASDCAEHLNNPAYCAADSSGLVSALANIAVAGAGMHAVCDKSKGRVSILDEIGLVDNRRLQDNSTLRGREFLQLPGSPAARQEADAELIAKIKHHRANSDARKAEIAECFFDAHFSGQLLGRAGLAINAAAQDCTDFNFKINGAGGQKVCAVDLGGALGS</sequence>
<comment type="caution">
    <text evidence="1">The sequence shown here is derived from an EMBL/GenBank/DDBJ whole genome shotgun (WGS) entry which is preliminary data.</text>
</comment>
<name>A0AA36HNY0_9DINO</name>
<dbReference type="AlphaFoldDB" id="A0AA36HNY0"/>
<evidence type="ECO:0000313" key="1">
    <source>
        <dbReference type="EMBL" id="CAJ1372641.1"/>
    </source>
</evidence>
<evidence type="ECO:0000313" key="2">
    <source>
        <dbReference type="Proteomes" id="UP001178507"/>
    </source>
</evidence>
<protein>
    <submittedName>
        <fullName evidence="1">Uncharacterized protein</fullName>
    </submittedName>
</protein>
<gene>
    <name evidence="1" type="ORF">EVOR1521_LOCUS2673</name>
</gene>
<reference evidence="1" key="1">
    <citation type="submission" date="2023-08" db="EMBL/GenBank/DDBJ databases">
        <authorList>
            <person name="Chen Y."/>
            <person name="Shah S."/>
            <person name="Dougan E. K."/>
            <person name="Thang M."/>
            <person name="Chan C."/>
        </authorList>
    </citation>
    <scope>NUCLEOTIDE SEQUENCE</scope>
</reference>
<organism evidence="1 2">
    <name type="scientific">Effrenium voratum</name>
    <dbReference type="NCBI Taxonomy" id="2562239"/>
    <lineage>
        <taxon>Eukaryota</taxon>
        <taxon>Sar</taxon>
        <taxon>Alveolata</taxon>
        <taxon>Dinophyceae</taxon>
        <taxon>Suessiales</taxon>
        <taxon>Symbiodiniaceae</taxon>
        <taxon>Effrenium</taxon>
    </lineage>
</organism>